<dbReference type="EMBL" id="UFXL01000001">
    <property type="protein sequence ID" value="SUY79233.1"/>
    <property type="molecule type" value="Genomic_DNA"/>
</dbReference>
<gene>
    <name evidence="1" type="ORF">NCTC10698_04167</name>
</gene>
<keyword evidence="2" id="KW-1185">Reference proteome</keyword>
<dbReference type="AlphaFoldDB" id="A0A8B4S9Y9"/>
<evidence type="ECO:0000313" key="2">
    <source>
        <dbReference type="Proteomes" id="UP000255070"/>
    </source>
</evidence>
<evidence type="ECO:0000313" key="1">
    <source>
        <dbReference type="EMBL" id="SUY79233.1"/>
    </source>
</evidence>
<sequence length="93" mass="10325">MSLCGFGSLDRVVGCIRKPTLITFAARLKNLLPSPIAKIVNQLSEGFEFIFLPMRKTLVCIPKIFERDVRVSIVTTLHISTFGDSKNLVIAFA</sequence>
<reference evidence="1 2" key="1">
    <citation type="submission" date="2018-06" db="EMBL/GenBank/DDBJ databases">
        <authorList>
            <consortium name="Pathogen Informatics"/>
            <person name="Doyle S."/>
        </authorList>
    </citation>
    <scope>NUCLEOTIDE SEQUENCE [LARGE SCALE GENOMIC DNA]</scope>
    <source>
        <strain evidence="1 2">NCTC10698</strain>
    </source>
</reference>
<comment type="caution">
    <text evidence="1">The sequence shown here is derived from an EMBL/GenBank/DDBJ whole genome shotgun (WGS) entry which is preliminary data.</text>
</comment>
<dbReference type="Proteomes" id="UP000255070">
    <property type="component" value="Unassembled WGS sequence"/>
</dbReference>
<protein>
    <submittedName>
        <fullName evidence="1">Uncharacterized protein</fullName>
    </submittedName>
</protein>
<organism evidence="1 2">
    <name type="scientific">Comamonas testosteroni</name>
    <name type="common">Pseudomonas testosteroni</name>
    <dbReference type="NCBI Taxonomy" id="285"/>
    <lineage>
        <taxon>Bacteria</taxon>
        <taxon>Pseudomonadati</taxon>
        <taxon>Pseudomonadota</taxon>
        <taxon>Betaproteobacteria</taxon>
        <taxon>Burkholderiales</taxon>
        <taxon>Comamonadaceae</taxon>
        <taxon>Comamonas</taxon>
    </lineage>
</organism>
<proteinExistence type="predicted"/>
<accession>A0A8B4S9Y9</accession>
<name>A0A8B4S9Y9_COMTE</name>